<organism evidence="13">
    <name type="scientific">Desulfatirhabdium butyrativorans</name>
    <dbReference type="NCBI Taxonomy" id="340467"/>
    <lineage>
        <taxon>Bacteria</taxon>
        <taxon>Pseudomonadati</taxon>
        <taxon>Thermodesulfobacteriota</taxon>
        <taxon>Desulfobacteria</taxon>
        <taxon>Desulfobacterales</taxon>
        <taxon>Desulfatirhabdiaceae</taxon>
        <taxon>Desulfatirhabdium</taxon>
    </lineage>
</organism>
<evidence type="ECO:0000256" key="5">
    <source>
        <dbReference type="ARBA" id="ARBA00022759"/>
    </source>
</evidence>
<evidence type="ECO:0000256" key="11">
    <source>
        <dbReference type="ARBA" id="ARBA00023204"/>
    </source>
</evidence>
<comment type="similarity">
    <text evidence="1 12">Belongs to the RuvC family.</text>
</comment>
<evidence type="ECO:0000313" key="13">
    <source>
        <dbReference type="EMBL" id="HGU33304.1"/>
    </source>
</evidence>
<comment type="subunit">
    <text evidence="12">Homodimer which binds Holliday junction (HJ) DNA. The HJ becomes 2-fold symmetrical on binding to RuvC with unstacked arms; it has a different conformation from HJ DNA in complex with RuvA. In the full resolvosome a probable DNA-RuvA(4)-RuvB(12)-RuvC(2) complex forms which resolves the HJ.</text>
</comment>
<dbReference type="InterPro" id="IPR012337">
    <property type="entry name" value="RNaseH-like_sf"/>
</dbReference>
<dbReference type="CDD" id="cd16962">
    <property type="entry name" value="RuvC"/>
    <property type="match status" value="1"/>
</dbReference>
<keyword evidence="2 12" id="KW-0963">Cytoplasm</keyword>
<comment type="catalytic activity">
    <reaction evidence="12">
        <text>Endonucleolytic cleavage at a junction such as a reciprocal single-stranded crossover between two homologous DNA duplexes (Holliday junction).</text>
        <dbReference type="EC" id="3.1.21.10"/>
    </reaction>
</comment>
<evidence type="ECO:0000256" key="1">
    <source>
        <dbReference type="ARBA" id="ARBA00009518"/>
    </source>
</evidence>
<keyword evidence="3 12" id="KW-0540">Nuclease</keyword>
<dbReference type="GO" id="GO:0008821">
    <property type="term" value="F:crossover junction DNA endonuclease activity"/>
    <property type="evidence" value="ECO:0007669"/>
    <property type="project" value="UniProtKB-UniRule"/>
</dbReference>
<sequence>MPADEGARHSTTVIGIDPGIAATGMAVVQGRGFQVISHHWEVVRTAAAASQGERLEIIYRAASDLFRRFRPDLAVVEDVFLLDATPKSAFSISTVIGVLLLAAAQSQVPVDRISVREAKQVLTGNGKASKDQLERAVRSVLGLTQPVKSDHASDALGLALIGLLRFDNPLQRQLGASPCR</sequence>
<dbReference type="EC" id="3.1.21.10" evidence="12"/>
<comment type="cofactor">
    <cofactor evidence="12">
        <name>Mg(2+)</name>
        <dbReference type="ChEBI" id="CHEBI:18420"/>
    </cofactor>
    <text evidence="12">Binds 2 Mg(2+) ion per subunit.</text>
</comment>
<dbReference type="Pfam" id="PF02075">
    <property type="entry name" value="RuvC"/>
    <property type="match status" value="1"/>
</dbReference>
<evidence type="ECO:0000256" key="12">
    <source>
        <dbReference type="HAMAP-Rule" id="MF_00034"/>
    </source>
</evidence>
<keyword evidence="7 12" id="KW-0378">Hydrolase</keyword>
<reference evidence="13" key="1">
    <citation type="journal article" date="2020" name="mSystems">
        <title>Genome- and Community-Level Interaction Insights into Carbon Utilization and Element Cycling Functions of Hydrothermarchaeota in Hydrothermal Sediment.</title>
        <authorList>
            <person name="Zhou Z."/>
            <person name="Liu Y."/>
            <person name="Xu W."/>
            <person name="Pan J."/>
            <person name="Luo Z.H."/>
            <person name="Li M."/>
        </authorList>
    </citation>
    <scope>NUCLEOTIDE SEQUENCE [LARGE SCALE GENOMIC DNA]</scope>
    <source>
        <strain evidence="13">SpSt-477</strain>
    </source>
</reference>
<feature type="binding site" evidence="12">
    <location>
        <position position="77"/>
    </location>
    <ligand>
        <name>Mg(2+)</name>
        <dbReference type="ChEBI" id="CHEBI:18420"/>
        <label>2</label>
    </ligand>
</feature>
<dbReference type="GO" id="GO:0000287">
    <property type="term" value="F:magnesium ion binding"/>
    <property type="evidence" value="ECO:0007669"/>
    <property type="project" value="UniProtKB-UniRule"/>
</dbReference>
<dbReference type="GO" id="GO:0006281">
    <property type="term" value="P:DNA repair"/>
    <property type="evidence" value="ECO:0007669"/>
    <property type="project" value="UniProtKB-UniRule"/>
</dbReference>
<dbReference type="GO" id="GO:0005737">
    <property type="term" value="C:cytoplasm"/>
    <property type="evidence" value="ECO:0007669"/>
    <property type="project" value="UniProtKB-SubCell"/>
</dbReference>
<keyword evidence="9 12" id="KW-0238">DNA-binding</keyword>
<dbReference type="GO" id="GO:0048476">
    <property type="term" value="C:Holliday junction resolvase complex"/>
    <property type="evidence" value="ECO:0007669"/>
    <property type="project" value="UniProtKB-UniRule"/>
</dbReference>
<feature type="binding site" evidence="12">
    <location>
        <position position="151"/>
    </location>
    <ligand>
        <name>Mg(2+)</name>
        <dbReference type="ChEBI" id="CHEBI:18420"/>
        <label>1</label>
    </ligand>
</feature>
<dbReference type="PANTHER" id="PTHR30194:SF3">
    <property type="entry name" value="CROSSOVER JUNCTION ENDODEOXYRIBONUCLEASE RUVC"/>
    <property type="match status" value="1"/>
</dbReference>
<dbReference type="PRINTS" id="PR00696">
    <property type="entry name" value="RSOLVASERUVC"/>
</dbReference>
<dbReference type="InterPro" id="IPR002176">
    <property type="entry name" value="X-over_junc_endoDNase_RuvC"/>
</dbReference>
<dbReference type="GO" id="GO:0006310">
    <property type="term" value="P:DNA recombination"/>
    <property type="evidence" value="ECO:0007669"/>
    <property type="project" value="UniProtKB-UniRule"/>
</dbReference>
<feature type="active site" evidence="12">
    <location>
        <position position="77"/>
    </location>
</feature>
<protein>
    <recommendedName>
        <fullName evidence="12">Crossover junction endodeoxyribonuclease RuvC</fullName>
        <ecNumber evidence="12">3.1.21.10</ecNumber>
    </recommendedName>
    <alternativeName>
        <fullName evidence="12">Holliday junction nuclease RuvC</fullName>
    </alternativeName>
    <alternativeName>
        <fullName evidence="12">Holliday junction resolvase RuvC</fullName>
    </alternativeName>
</protein>
<dbReference type="GO" id="GO:0003677">
    <property type="term" value="F:DNA binding"/>
    <property type="evidence" value="ECO:0007669"/>
    <property type="project" value="UniProtKB-KW"/>
</dbReference>
<dbReference type="InterPro" id="IPR036397">
    <property type="entry name" value="RNaseH_sf"/>
</dbReference>
<keyword evidence="5 12" id="KW-0255">Endonuclease</keyword>
<comment type="caution">
    <text evidence="13">The sequence shown here is derived from an EMBL/GenBank/DDBJ whole genome shotgun (WGS) entry which is preliminary data.</text>
</comment>
<keyword evidence="4 12" id="KW-0479">Metal-binding</keyword>
<gene>
    <name evidence="12" type="primary">ruvC</name>
    <name evidence="13" type="ORF">ENS29_10670</name>
</gene>
<dbReference type="AlphaFoldDB" id="A0A7C4RSW4"/>
<comment type="subcellular location">
    <subcellularLocation>
        <location evidence="12">Cytoplasm</location>
    </subcellularLocation>
</comment>
<feature type="binding site" evidence="12">
    <location>
        <position position="17"/>
    </location>
    <ligand>
        <name>Mg(2+)</name>
        <dbReference type="ChEBI" id="CHEBI:18420"/>
        <label>1</label>
    </ligand>
</feature>
<comment type="function">
    <text evidence="12">The RuvA-RuvB-RuvC complex processes Holliday junction (HJ) DNA during genetic recombination and DNA repair. Endonuclease that resolves HJ intermediates. Cleaves cruciform DNA by making single-stranded nicks across the HJ at symmetrical positions within the homologous arms, yielding a 5'-phosphate and a 3'-hydroxyl group; requires a central core of homology in the junction. The consensus cleavage sequence is 5'-(A/T)TT(C/G)-3'. Cleavage occurs on the 3'-side of the TT dinucleotide at the point of strand exchange. HJ branch migration catalyzed by RuvA-RuvB allows RuvC to scan DNA until it finds its consensus sequence, where it cleaves and resolves the cruciform DNA.</text>
</comment>
<evidence type="ECO:0000256" key="6">
    <source>
        <dbReference type="ARBA" id="ARBA00022763"/>
    </source>
</evidence>
<keyword evidence="11 12" id="KW-0234">DNA repair</keyword>
<evidence type="ECO:0000256" key="10">
    <source>
        <dbReference type="ARBA" id="ARBA00023172"/>
    </source>
</evidence>
<proteinExistence type="inferred from homology"/>
<dbReference type="SUPFAM" id="SSF53098">
    <property type="entry name" value="Ribonuclease H-like"/>
    <property type="match status" value="1"/>
</dbReference>
<evidence type="ECO:0000256" key="8">
    <source>
        <dbReference type="ARBA" id="ARBA00022842"/>
    </source>
</evidence>
<evidence type="ECO:0000256" key="9">
    <source>
        <dbReference type="ARBA" id="ARBA00023125"/>
    </source>
</evidence>
<keyword evidence="10 12" id="KW-0233">DNA recombination</keyword>
<keyword evidence="8 12" id="KW-0460">Magnesium</keyword>
<dbReference type="HAMAP" id="MF_00034">
    <property type="entry name" value="RuvC"/>
    <property type="match status" value="1"/>
</dbReference>
<evidence type="ECO:0000256" key="3">
    <source>
        <dbReference type="ARBA" id="ARBA00022722"/>
    </source>
</evidence>
<keyword evidence="6 12" id="KW-0227">DNA damage</keyword>
<evidence type="ECO:0000256" key="4">
    <source>
        <dbReference type="ARBA" id="ARBA00022723"/>
    </source>
</evidence>
<evidence type="ECO:0000256" key="7">
    <source>
        <dbReference type="ARBA" id="ARBA00022801"/>
    </source>
</evidence>
<feature type="active site" evidence="12">
    <location>
        <position position="151"/>
    </location>
</feature>
<evidence type="ECO:0000256" key="2">
    <source>
        <dbReference type="ARBA" id="ARBA00022490"/>
    </source>
</evidence>
<feature type="active site" evidence="12">
    <location>
        <position position="17"/>
    </location>
</feature>
<dbReference type="PANTHER" id="PTHR30194">
    <property type="entry name" value="CROSSOVER JUNCTION ENDODEOXYRIBONUCLEASE RUVC"/>
    <property type="match status" value="1"/>
</dbReference>
<dbReference type="Gene3D" id="3.30.420.10">
    <property type="entry name" value="Ribonuclease H-like superfamily/Ribonuclease H"/>
    <property type="match status" value="1"/>
</dbReference>
<name>A0A7C4RSW4_9BACT</name>
<dbReference type="EMBL" id="DSUH01000246">
    <property type="protein sequence ID" value="HGU33304.1"/>
    <property type="molecule type" value="Genomic_DNA"/>
</dbReference>
<accession>A0A7C4RSW4</accession>